<dbReference type="InterPro" id="IPR045846">
    <property type="entry name" value="POLBc_alpha"/>
</dbReference>
<dbReference type="OMA" id="CAFGWIN"/>
<dbReference type="GO" id="GO:0003682">
    <property type="term" value="F:chromatin binding"/>
    <property type="evidence" value="ECO:0007669"/>
    <property type="project" value="TreeGrafter"/>
</dbReference>
<dbReference type="Pfam" id="PF00136">
    <property type="entry name" value="DNA_pol_B"/>
    <property type="match status" value="1"/>
</dbReference>
<dbReference type="InterPro" id="IPR006134">
    <property type="entry name" value="DNA-dir_DNA_pol_B_multi_dom"/>
</dbReference>
<dbReference type="CDD" id="cd05532">
    <property type="entry name" value="POLBc_alpha"/>
    <property type="match status" value="1"/>
</dbReference>
<keyword evidence="4 12" id="KW-0548">Nucleotidyltransferase</keyword>
<evidence type="ECO:0000256" key="8">
    <source>
        <dbReference type="ARBA" id="ARBA00022833"/>
    </source>
</evidence>
<dbReference type="InterPro" id="IPR012337">
    <property type="entry name" value="RNaseH-like_sf"/>
</dbReference>
<dbReference type="GeneID" id="14866821"/>
<dbReference type="GO" id="GO:0008270">
    <property type="term" value="F:zinc ion binding"/>
    <property type="evidence" value="ECO:0007669"/>
    <property type="project" value="UniProtKB-KW"/>
</dbReference>
<keyword evidence="10 12" id="KW-0238">DNA-binding</keyword>
<organism evidence="15 16">
    <name type="scientific">Cavenderia fasciculata</name>
    <name type="common">Slime mold</name>
    <name type="synonym">Dictyostelium fasciculatum</name>
    <dbReference type="NCBI Taxonomy" id="261658"/>
    <lineage>
        <taxon>Eukaryota</taxon>
        <taxon>Amoebozoa</taxon>
        <taxon>Evosea</taxon>
        <taxon>Eumycetozoa</taxon>
        <taxon>Dictyostelia</taxon>
        <taxon>Acytosteliales</taxon>
        <taxon>Cavenderiaceae</taxon>
        <taxon>Cavenderia</taxon>
    </lineage>
</organism>
<dbReference type="InterPro" id="IPR038256">
    <property type="entry name" value="Pol_alpha_znc_sf"/>
</dbReference>
<evidence type="ECO:0000256" key="10">
    <source>
        <dbReference type="ARBA" id="ARBA00023125"/>
    </source>
</evidence>
<dbReference type="Gene3D" id="3.90.1600.10">
    <property type="entry name" value="Palm domain of DNA polymerase"/>
    <property type="match status" value="1"/>
</dbReference>
<dbReference type="GO" id="GO:0006272">
    <property type="term" value="P:leading strand elongation"/>
    <property type="evidence" value="ECO:0007669"/>
    <property type="project" value="TreeGrafter"/>
</dbReference>
<comment type="similarity">
    <text evidence="2 12">Belongs to the DNA polymerase type-B family.</text>
</comment>
<dbReference type="Proteomes" id="UP000007797">
    <property type="component" value="Unassembled WGS sequence"/>
</dbReference>
<feature type="domain" description="DNA-directed DNA polymerase family B multifunctional" evidence="13">
    <location>
        <begin position="16"/>
        <end position="473"/>
    </location>
</feature>
<accession>F4QBE7</accession>
<dbReference type="Gene3D" id="1.10.3200.20">
    <property type="entry name" value="DNA Polymerase alpha, zinc finger"/>
    <property type="match status" value="1"/>
</dbReference>
<dbReference type="RefSeq" id="XP_004351435.1">
    <property type="nucleotide sequence ID" value="XM_004351383.1"/>
</dbReference>
<evidence type="ECO:0000256" key="2">
    <source>
        <dbReference type="ARBA" id="ARBA00005755"/>
    </source>
</evidence>
<dbReference type="PROSITE" id="PS00116">
    <property type="entry name" value="DNA_POLYMERASE_B"/>
    <property type="match status" value="1"/>
</dbReference>
<evidence type="ECO:0000313" key="15">
    <source>
        <dbReference type="EMBL" id="EGG14919.1"/>
    </source>
</evidence>
<dbReference type="GO" id="GO:0005658">
    <property type="term" value="C:alpha DNA polymerase:primase complex"/>
    <property type="evidence" value="ECO:0007669"/>
    <property type="project" value="TreeGrafter"/>
</dbReference>
<dbReference type="GO" id="GO:0006273">
    <property type="term" value="P:lagging strand elongation"/>
    <property type="evidence" value="ECO:0007669"/>
    <property type="project" value="TreeGrafter"/>
</dbReference>
<dbReference type="GO" id="GO:1902975">
    <property type="term" value="P:mitotic DNA replication initiation"/>
    <property type="evidence" value="ECO:0007669"/>
    <property type="project" value="InterPro"/>
</dbReference>
<dbReference type="GO" id="GO:0000166">
    <property type="term" value="F:nucleotide binding"/>
    <property type="evidence" value="ECO:0007669"/>
    <property type="project" value="InterPro"/>
</dbReference>
<dbReference type="InterPro" id="IPR006172">
    <property type="entry name" value="DNA-dir_DNA_pol_B"/>
</dbReference>
<evidence type="ECO:0000313" key="16">
    <source>
        <dbReference type="Proteomes" id="UP000007797"/>
    </source>
</evidence>
<gene>
    <name evidence="15" type="primary">polA1</name>
    <name evidence="15" type="ORF">DFA_10793</name>
</gene>
<dbReference type="EC" id="2.7.7.7" evidence="12"/>
<keyword evidence="9 12" id="KW-0239">DNA-directed DNA polymerase</keyword>
<evidence type="ECO:0000256" key="7">
    <source>
        <dbReference type="ARBA" id="ARBA00022771"/>
    </source>
</evidence>
<dbReference type="PRINTS" id="PR00106">
    <property type="entry name" value="DNAPOLB"/>
</dbReference>
<evidence type="ECO:0000256" key="1">
    <source>
        <dbReference type="ARBA" id="ARBA00004123"/>
    </source>
</evidence>
<dbReference type="SUPFAM" id="SSF53098">
    <property type="entry name" value="Ribonuclease H-like"/>
    <property type="match status" value="1"/>
</dbReference>
<dbReference type="OrthoDB" id="6755010at2759"/>
<dbReference type="PANTHER" id="PTHR45861">
    <property type="entry name" value="DNA POLYMERASE ALPHA CATALYTIC SUBUNIT"/>
    <property type="match status" value="1"/>
</dbReference>
<comment type="catalytic activity">
    <reaction evidence="12">
        <text>DNA(n) + a 2'-deoxyribonucleoside 5'-triphosphate = DNA(n+1) + diphosphate</text>
        <dbReference type="Rhea" id="RHEA:22508"/>
        <dbReference type="Rhea" id="RHEA-COMP:17339"/>
        <dbReference type="Rhea" id="RHEA-COMP:17340"/>
        <dbReference type="ChEBI" id="CHEBI:33019"/>
        <dbReference type="ChEBI" id="CHEBI:61560"/>
        <dbReference type="ChEBI" id="CHEBI:173112"/>
        <dbReference type="EC" id="2.7.7.7"/>
    </reaction>
</comment>
<evidence type="ECO:0000256" key="12">
    <source>
        <dbReference type="RuleBase" id="RU000442"/>
    </source>
</evidence>
<keyword evidence="6" id="KW-0479">Metal-binding</keyword>
<dbReference type="InterPro" id="IPR023211">
    <property type="entry name" value="DNA_pol_palm_dom_sf"/>
</dbReference>
<dbReference type="Gene3D" id="6.10.10.100">
    <property type="match status" value="1"/>
</dbReference>
<evidence type="ECO:0000256" key="6">
    <source>
        <dbReference type="ARBA" id="ARBA00022723"/>
    </source>
</evidence>
<dbReference type="Gene3D" id="1.10.132.60">
    <property type="entry name" value="DNA polymerase family B, C-terminal domain"/>
    <property type="match status" value="1"/>
</dbReference>
<keyword evidence="3 12" id="KW-0808">Transferase</keyword>
<dbReference type="GO" id="GO:0003697">
    <property type="term" value="F:single-stranded DNA binding"/>
    <property type="evidence" value="ECO:0007669"/>
    <property type="project" value="TreeGrafter"/>
</dbReference>
<dbReference type="InterPro" id="IPR017964">
    <property type="entry name" value="DNA-dir_DNA_pol_B_CS"/>
</dbReference>
<dbReference type="AlphaFoldDB" id="F4QBE7"/>
<dbReference type="SMART" id="SM00486">
    <property type="entry name" value="POLBc"/>
    <property type="match status" value="1"/>
</dbReference>
<dbReference type="Pfam" id="PF08996">
    <property type="entry name" value="zf-DNA_Pol"/>
    <property type="match status" value="1"/>
</dbReference>
<feature type="domain" description="Zinc finger DNA-directed DNA polymerase family B alpha" evidence="14">
    <location>
        <begin position="514"/>
        <end position="658"/>
    </location>
</feature>
<dbReference type="GO" id="GO:0003887">
    <property type="term" value="F:DNA-directed DNA polymerase activity"/>
    <property type="evidence" value="ECO:0007669"/>
    <property type="project" value="UniProtKB-KW"/>
</dbReference>
<evidence type="ECO:0000256" key="5">
    <source>
        <dbReference type="ARBA" id="ARBA00022705"/>
    </source>
</evidence>
<keyword evidence="8" id="KW-0862">Zinc</keyword>
<evidence type="ECO:0000256" key="9">
    <source>
        <dbReference type="ARBA" id="ARBA00022932"/>
    </source>
</evidence>
<dbReference type="SUPFAM" id="SSF56672">
    <property type="entry name" value="DNA/RNA polymerases"/>
    <property type="match status" value="1"/>
</dbReference>
<comment type="subcellular location">
    <subcellularLocation>
        <location evidence="1">Nucleus</location>
    </subcellularLocation>
</comment>
<dbReference type="InterPro" id="IPR043502">
    <property type="entry name" value="DNA/RNA_pol_sf"/>
</dbReference>
<evidence type="ECO:0000256" key="4">
    <source>
        <dbReference type="ARBA" id="ARBA00022695"/>
    </source>
</evidence>
<evidence type="ECO:0000256" key="11">
    <source>
        <dbReference type="ARBA" id="ARBA00023242"/>
    </source>
</evidence>
<proteinExistence type="inferred from homology"/>
<dbReference type="STRING" id="1054147.F4QBE7"/>
<name>F4QBE7_CACFS</name>
<dbReference type="PANTHER" id="PTHR45861:SF1">
    <property type="entry name" value="DNA POLYMERASE ALPHA CATALYTIC SUBUNIT"/>
    <property type="match status" value="1"/>
</dbReference>
<keyword evidence="5 12" id="KW-0235">DNA replication</keyword>
<dbReference type="InterPro" id="IPR015088">
    <property type="entry name" value="Znf_DNA-dir_DNA_pol_B_alpha"/>
</dbReference>
<evidence type="ECO:0000256" key="3">
    <source>
        <dbReference type="ARBA" id="ARBA00022679"/>
    </source>
</evidence>
<dbReference type="NCBIfam" id="TIGR00592">
    <property type="entry name" value="pol2"/>
    <property type="match status" value="1"/>
</dbReference>
<dbReference type="EMBL" id="GL883027">
    <property type="protein sequence ID" value="EGG14919.1"/>
    <property type="molecule type" value="Genomic_DNA"/>
</dbReference>
<sequence>MLIPLTKQLTNLAGNLWNKSLTGNRAERIEYLLLHNFYQKKYILPDKQSRRDSLAASNKRAKAAFSGGLVLEPKRAYYDKYVVLLDFNSLYPSIIQEYNVCFTTIPRIKKDLGDQSKFAGVDEVDKPATSTRSLGSKGWELAVPPSNTVAKGILPQVLNYLVNRRKDVRKKMEVEKDATIKQQLDIKQQAIKLVANSMYGCLGFTSSRFYALPLAELVTRKGRENLEKSADITERMNHSVIYGDTDSIMVYTGVSTYNEAQDIGRQIKTKINNQFKNSVMEIGLDGVFKRLLLLKKKKYAALIETKLSDNTFKTVIQNKGLDIVRRDWCDLTKTIGNKILEMLLSGEEKESSKLLEEIKSFLEQIRKDINEGLVSIDQFIITKTLSANPEAYNDGEHPPHVNVALEMKRKGLIAQQGDAIPYVITLGNGNNNSNLESWSKRALHPSDITSFEQIDLDWYLAQQILPPTYRITELLGIEEQKLASWLGMSNIKYKSKSNQQNQGGFDNRLQQQQVEDTRFKDCEKPEFNCPSCRKMTVFSGIKRITLGPEDDREVIESGTTCQHCQKQFGLAVLLNQLTMQTRSFIKQHQDWNLKCVECSHVSKHYSDKSFKCTRSCNGKLIQIMNCQKLLRQLYFMKKVFVLEHSNKKSDEELENRRLVKCCEMLIGSVSWSVISDRYRSQAISFKSLQESFYSLSLCFSSFKTLKEAILGGVYHCVAHIHNQISIPYALEDYTYTDQATLLKYISYTYITVWNAKVETEQTS</sequence>
<reference evidence="16" key="1">
    <citation type="journal article" date="2011" name="Genome Res.">
        <title>Phylogeny-wide analysis of social amoeba genomes highlights ancient origins for complex intercellular communication.</title>
        <authorList>
            <person name="Heidel A.J."/>
            <person name="Lawal H.M."/>
            <person name="Felder M."/>
            <person name="Schilde C."/>
            <person name="Helps N.R."/>
            <person name="Tunggal B."/>
            <person name="Rivero F."/>
            <person name="John U."/>
            <person name="Schleicher M."/>
            <person name="Eichinger L."/>
            <person name="Platzer M."/>
            <person name="Noegel A.A."/>
            <person name="Schaap P."/>
            <person name="Gloeckner G."/>
        </authorList>
    </citation>
    <scope>NUCLEOTIDE SEQUENCE [LARGE SCALE GENOMIC DNA]</scope>
    <source>
        <strain evidence="16">SH3</strain>
    </source>
</reference>
<evidence type="ECO:0000259" key="13">
    <source>
        <dbReference type="Pfam" id="PF00136"/>
    </source>
</evidence>
<dbReference type="InterPro" id="IPR042087">
    <property type="entry name" value="DNA_pol_B_thumb"/>
</dbReference>
<dbReference type="Gene3D" id="1.10.287.690">
    <property type="entry name" value="Helix hairpin bin"/>
    <property type="match status" value="1"/>
</dbReference>
<protein>
    <recommendedName>
        <fullName evidence="12">DNA polymerase</fullName>
        <ecNumber evidence="12">2.7.7.7</ecNumber>
    </recommendedName>
</protein>
<dbReference type="KEGG" id="dfa:DFA_10793"/>
<keyword evidence="11" id="KW-0539">Nucleus</keyword>
<dbReference type="GO" id="GO:0003688">
    <property type="term" value="F:DNA replication origin binding"/>
    <property type="evidence" value="ECO:0007669"/>
    <property type="project" value="TreeGrafter"/>
</dbReference>
<keyword evidence="16" id="KW-1185">Reference proteome</keyword>
<evidence type="ECO:0000259" key="14">
    <source>
        <dbReference type="Pfam" id="PF08996"/>
    </source>
</evidence>
<keyword evidence="7" id="KW-0863">Zinc-finger</keyword>